<accession>A0A0L8HRW1</accession>
<reference evidence="4" key="1">
    <citation type="submission" date="2015-07" db="EMBL/GenBank/DDBJ databases">
        <title>MeaNS - Measles Nucleotide Surveillance Program.</title>
        <authorList>
            <person name="Tran T."/>
            <person name="Druce J."/>
        </authorList>
    </citation>
    <scope>NUCLEOTIDE SEQUENCE</scope>
    <source>
        <strain evidence="4">UCB-OBI-ISO-001</strain>
        <tissue evidence="4">Gonad</tissue>
    </source>
</reference>
<dbReference type="Pfam" id="PF00106">
    <property type="entry name" value="adh_short"/>
    <property type="match status" value="1"/>
</dbReference>
<dbReference type="EMBL" id="KQ417455">
    <property type="protein sequence ID" value="KOF91922.1"/>
    <property type="molecule type" value="Genomic_DNA"/>
</dbReference>
<evidence type="ECO:0000313" key="4">
    <source>
        <dbReference type="EMBL" id="KOF91922.1"/>
    </source>
</evidence>
<dbReference type="Gene3D" id="3.40.50.720">
    <property type="entry name" value="NAD(P)-binding Rossmann-like Domain"/>
    <property type="match status" value="1"/>
</dbReference>
<sequence>MLNALTKLNCVKEKDLFSFLLGLVISGHKHRKTKTVFLLLRFLQLTHEIFCTHKVYFCIFPFSTMERWIKRTALVTGASTGIGAAICRNLVKSGMNVVGCARNVQHIEEISDELKGEAGSLLAVKCDLNNESDILSMFGTIKSHYGGVDVCINNAGLAHAEPLLTGDTNKWREMFNVNVLAPSICTREAVKSMQEHEINDGHVIYINSLSGHRVIDLPEVHFFSATKFAITSLVTGLRNELRRLKSDIKVTAISPGIVESEFQYRLYPDKHDLVTYMFKKIKVLEPQDIADAVVFTLQTPKHCEVNDILLKSTEQRPKISCDLTA</sequence>
<evidence type="ECO:0000256" key="2">
    <source>
        <dbReference type="ARBA" id="ARBA00023002"/>
    </source>
</evidence>
<dbReference type="OrthoDB" id="1933717at2759"/>
<keyword evidence="2" id="KW-0560">Oxidoreductase</keyword>
<dbReference type="PRINTS" id="PR00081">
    <property type="entry name" value="GDHRDH"/>
</dbReference>
<dbReference type="PANTHER" id="PTHR43115:SF4">
    <property type="entry name" value="DEHYDROGENASE_REDUCTASE SDR FAMILY MEMBER 11"/>
    <property type="match status" value="1"/>
</dbReference>
<evidence type="ECO:0000256" key="1">
    <source>
        <dbReference type="ARBA" id="ARBA00006484"/>
    </source>
</evidence>
<dbReference type="STRING" id="37653.A0A0L8HRW1"/>
<gene>
    <name evidence="4" type="ORF">OCBIM_22007867mg</name>
</gene>
<dbReference type="FunFam" id="3.40.50.720:FF:000047">
    <property type="entry name" value="NADP-dependent L-serine/L-allo-threonine dehydrogenase"/>
    <property type="match status" value="1"/>
</dbReference>
<dbReference type="GO" id="GO:0016616">
    <property type="term" value="F:oxidoreductase activity, acting on the CH-OH group of donors, NAD or NADP as acceptor"/>
    <property type="evidence" value="ECO:0007669"/>
    <property type="project" value="UniProtKB-ARBA"/>
</dbReference>
<evidence type="ECO:0000256" key="3">
    <source>
        <dbReference type="RuleBase" id="RU000363"/>
    </source>
</evidence>
<protein>
    <recommendedName>
        <fullName evidence="5">Dehydrogenase/reductase SDR family member 11</fullName>
    </recommendedName>
</protein>
<dbReference type="InterPro" id="IPR002347">
    <property type="entry name" value="SDR_fam"/>
</dbReference>
<organism evidence="4">
    <name type="scientific">Octopus bimaculoides</name>
    <name type="common">California two-spotted octopus</name>
    <dbReference type="NCBI Taxonomy" id="37653"/>
    <lineage>
        <taxon>Eukaryota</taxon>
        <taxon>Metazoa</taxon>
        <taxon>Spiralia</taxon>
        <taxon>Lophotrochozoa</taxon>
        <taxon>Mollusca</taxon>
        <taxon>Cephalopoda</taxon>
        <taxon>Coleoidea</taxon>
        <taxon>Octopodiformes</taxon>
        <taxon>Octopoda</taxon>
        <taxon>Incirrata</taxon>
        <taxon>Octopodidae</taxon>
        <taxon>Octopus</taxon>
    </lineage>
</organism>
<dbReference type="PANTHER" id="PTHR43115">
    <property type="entry name" value="DEHYDROGENASE/REDUCTASE SDR FAMILY MEMBER 11"/>
    <property type="match status" value="1"/>
</dbReference>
<dbReference type="SUPFAM" id="SSF51735">
    <property type="entry name" value="NAD(P)-binding Rossmann-fold domains"/>
    <property type="match status" value="1"/>
</dbReference>
<evidence type="ECO:0008006" key="5">
    <source>
        <dbReference type="Google" id="ProtNLM"/>
    </source>
</evidence>
<dbReference type="InterPro" id="IPR036291">
    <property type="entry name" value="NAD(P)-bd_dom_sf"/>
</dbReference>
<dbReference type="AlphaFoldDB" id="A0A0L8HRW1"/>
<name>A0A0L8HRW1_OCTBM</name>
<dbReference type="PRINTS" id="PR00080">
    <property type="entry name" value="SDRFAMILY"/>
</dbReference>
<dbReference type="KEGG" id="obi:106869005"/>
<comment type="similarity">
    <text evidence="1 3">Belongs to the short-chain dehydrogenases/reductases (SDR) family.</text>
</comment>
<proteinExistence type="inferred from homology"/>